<dbReference type="EMBL" id="LSSK01001225">
    <property type="protein sequence ID" value="OMH80321.1"/>
    <property type="molecule type" value="Genomic_DNA"/>
</dbReference>
<dbReference type="Proteomes" id="UP000188320">
    <property type="component" value="Unassembled WGS sequence"/>
</dbReference>
<evidence type="ECO:0000313" key="3">
    <source>
        <dbReference type="Proteomes" id="UP000188320"/>
    </source>
</evidence>
<keyword evidence="3" id="KW-1185">Reference proteome</keyword>
<name>A0A1R1PH68_ZANCU</name>
<feature type="compositionally biased region" description="Basic and acidic residues" evidence="1">
    <location>
        <begin position="40"/>
        <end position="53"/>
    </location>
</feature>
<feature type="region of interest" description="Disordered" evidence="1">
    <location>
        <begin position="1"/>
        <end position="53"/>
    </location>
</feature>
<dbReference type="AlphaFoldDB" id="A0A1R1PH68"/>
<organism evidence="2 3">
    <name type="scientific">Zancudomyces culisetae</name>
    <name type="common">Gut fungus</name>
    <name type="synonym">Smittium culisetae</name>
    <dbReference type="NCBI Taxonomy" id="1213189"/>
    <lineage>
        <taxon>Eukaryota</taxon>
        <taxon>Fungi</taxon>
        <taxon>Fungi incertae sedis</taxon>
        <taxon>Zoopagomycota</taxon>
        <taxon>Kickxellomycotina</taxon>
        <taxon>Harpellomycetes</taxon>
        <taxon>Harpellales</taxon>
        <taxon>Legeriomycetaceae</taxon>
        <taxon>Zancudomyces</taxon>
    </lineage>
</organism>
<evidence type="ECO:0000256" key="1">
    <source>
        <dbReference type="SAM" id="MobiDB-lite"/>
    </source>
</evidence>
<proteinExistence type="predicted"/>
<feature type="compositionally biased region" description="Basic and acidic residues" evidence="1">
    <location>
        <begin position="1"/>
        <end position="19"/>
    </location>
</feature>
<evidence type="ECO:0000313" key="2">
    <source>
        <dbReference type="EMBL" id="OMH80321.1"/>
    </source>
</evidence>
<reference evidence="3" key="1">
    <citation type="submission" date="2017-01" db="EMBL/GenBank/DDBJ databases">
        <authorList>
            <person name="Wang Y."/>
            <person name="White M."/>
            <person name="Kvist S."/>
            <person name="Moncalvo J.-M."/>
        </authorList>
    </citation>
    <scope>NUCLEOTIDE SEQUENCE [LARGE SCALE GENOMIC DNA]</scope>
    <source>
        <strain evidence="3">COL-18-3</strain>
    </source>
</reference>
<sequence>MAAFDKEGEAMQNDSDKSKSASGSGSGGADESEGNGPPGEKGERKTTTEFKRETVDDVKANVAAGLTRGSHLLLYQEDQWGEAGAIELIERTGSKMGATTIALDIPDWSVIGMHLREDMKNRANLKGKKEEKRTSEKGIGLRKKMTVSEKCKHKRCRQVLNFHQNF</sequence>
<accession>A0A1R1PH68</accession>
<comment type="caution">
    <text evidence="2">The sequence shown here is derived from an EMBL/GenBank/DDBJ whole genome shotgun (WGS) entry which is preliminary data.</text>
</comment>
<protein>
    <submittedName>
        <fullName evidence="2">Uncharacterized protein</fullName>
    </submittedName>
</protein>
<gene>
    <name evidence="2" type="ORF">AX774_g6248</name>
</gene>